<gene>
    <name evidence="2" type="ORF">DPX16_1838</name>
</gene>
<reference evidence="2 3" key="1">
    <citation type="submission" date="2018-10" db="EMBL/GenBank/DDBJ databases">
        <title>Genome assembly for a Yunnan-Guizhou Plateau 3E fish, Anabarilius grahami (Regan), and its evolutionary and genetic applications.</title>
        <authorList>
            <person name="Jiang W."/>
        </authorList>
    </citation>
    <scope>NUCLEOTIDE SEQUENCE [LARGE SCALE GENOMIC DNA]</scope>
    <source>
        <strain evidence="2">AG-KIZ</strain>
        <tissue evidence="2">Muscle</tissue>
    </source>
</reference>
<dbReference type="EMBL" id="RJVU01003824">
    <property type="protein sequence ID" value="ROL54966.1"/>
    <property type="molecule type" value="Genomic_DNA"/>
</dbReference>
<comment type="caution">
    <text evidence="2">The sequence shown here is derived from an EMBL/GenBank/DDBJ whole genome shotgun (WGS) entry which is preliminary data.</text>
</comment>
<organism evidence="2 3">
    <name type="scientific">Anabarilius grahami</name>
    <name type="common">Kanglang fish</name>
    <name type="synonym">Barilius grahami</name>
    <dbReference type="NCBI Taxonomy" id="495550"/>
    <lineage>
        <taxon>Eukaryota</taxon>
        <taxon>Metazoa</taxon>
        <taxon>Chordata</taxon>
        <taxon>Craniata</taxon>
        <taxon>Vertebrata</taxon>
        <taxon>Euteleostomi</taxon>
        <taxon>Actinopterygii</taxon>
        <taxon>Neopterygii</taxon>
        <taxon>Teleostei</taxon>
        <taxon>Ostariophysi</taxon>
        <taxon>Cypriniformes</taxon>
        <taxon>Xenocyprididae</taxon>
        <taxon>Xenocypridinae</taxon>
        <taxon>Xenocypridinae incertae sedis</taxon>
        <taxon>Anabarilius</taxon>
    </lineage>
</organism>
<proteinExistence type="predicted"/>
<evidence type="ECO:0000313" key="3">
    <source>
        <dbReference type="Proteomes" id="UP000281406"/>
    </source>
</evidence>
<dbReference type="AlphaFoldDB" id="A0A3N0Z936"/>
<accession>A0A3N0Z936</accession>
<feature type="compositionally biased region" description="Basic and acidic residues" evidence="1">
    <location>
        <begin position="75"/>
        <end position="88"/>
    </location>
</feature>
<protein>
    <submittedName>
        <fullName evidence="2">Uncharacterized protein</fullName>
    </submittedName>
</protein>
<sequence>MFPSFHRCNLCRTKLPHDSETSCRCSVKSLRSTAQFSFVSESIRMKTEGQCHLALNKMRASGICSRCRGSGEQGNEERVENGRQVERGSYHPRPHLNWFYLRNMLKETY</sequence>
<evidence type="ECO:0000313" key="2">
    <source>
        <dbReference type="EMBL" id="ROL54966.1"/>
    </source>
</evidence>
<name>A0A3N0Z936_ANAGA</name>
<dbReference type="Proteomes" id="UP000281406">
    <property type="component" value="Unassembled WGS sequence"/>
</dbReference>
<keyword evidence="3" id="KW-1185">Reference proteome</keyword>
<evidence type="ECO:0000256" key="1">
    <source>
        <dbReference type="SAM" id="MobiDB-lite"/>
    </source>
</evidence>
<feature type="region of interest" description="Disordered" evidence="1">
    <location>
        <begin position="68"/>
        <end position="88"/>
    </location>
</feature>